<dbReference type="OrthoDB" id="9774451at2"/>
<protein>
    <submittedName>
        <fullName evidence="5">Putative amino acid transporter, amino acid-binding protein</fullName>
    </submittedName>
</protein>
<name>A0A380KCL8_9STRE</name>
<dbReference type="AlphaFoldDB" id="A0A380KCL8"/>
<feature type="domain" description="Ionotropic glutamate receptor C-terminal" evidence="4">
    <location>
        <begin position="42"/>
        <end position="268"/>
    </location>
</feature>
<evidence type="ECO:0000313" key="6">
    <source>
        <dbReference type="Proteomes" id="UP000254924"/>
    </source>
</evidence>
<dbReference type="PANTHER" id="PTHR35936">
    <property type="entry name" value="MEMBRANE-BOUND LYTIC MUREIN TRANSGLYCOSYLASE F"/>
    <property type="match status" value="1"/>
</dbReference>
<dbReference type="Pfam" id="PF00497">
    <property type="entry name" value="SBP_bac_3"/>
    <property type="match status" value="1"/>
</dbReference>
<evidence type="ECO:0000256" key="2">
    <source>
        <dbReference type="SAM" id="SignalP"/>
    </source>
</evidence>
<feature type="signal peptide" evidence="2">
    <location>
        <begin position="1"/>
        <end position="20"/>
    </location>
</feature>
<dbReference type="SMART" id="SM00079">
    <property type="entry name" value="PBPe"/>
    <property type="match status" value="1"/>
</dbReference>
<dbReference type="SUPFAM" id="SSF53850">
    <property type="entry name" value="Periplasmic binding protein-like II"/>
    <property type="match status" value="1"/>
</dbReference>
<feature type="domain" description="Solute-binding protein family 3/N-terminal" evidence="3">
    <location>
        <begin position="42"/>
        <end position="265"/>
    </location>
</feature>
<dbReference type="PANTHER" id="PTHR35936:SF17">
    <property type="entry name" value="ARGININE-BINDING EXTRACELLULAR PROTEIN ARTP"/>
    <property type="match status" value="1"/>
</dbReference>
<dbReference type="GO" id="GO:0016020">
    <property type="term" value="C:membrane"/>
    <property type="evidence" value="ECO:0007669"/>
    <property type="project" value="InterPro"/>
</dbReference>
<dbReference type="Proteomes" id="UP000254924">
    <property type="component" value="Unassembled WGS sequence"/>
</dbReference>
<evidence type="ECO:0000259" key="3">
    <source>
        <dbReference type="SMART" id="SM00062"/>
    </source>
</evidence>
<reference evidence="5 6" key="1">
    <citation type="submission" date="2018-06" db="EMBL/GenBank/DDBJ databases">
        <authorList>
            <consortium name="Pathogen Informatics"/>
            <person name="Doyle S."/>
        </authorList>
    </citation>
    <scope>NUCLEOTIDE SEQUENCE [LARGE SCALE GENOMIC DNA]</scope>
    <source>
        <strain evidence="5 6">NCTC12224</strain>
    </source>
</reference>
<dbReference type="GO" id="GO:0015276">
    <property type="term" value="F:ligand-gated monoatomic ion channel activity"/>
    <property type="evidence" value="ECO:0007669"/>
    <property type="project" value="InterPro"/>
</dbReference>
<evidence type="ECO:0000256" key="1">
    <source>
        <dbReference type="ARBA" id="ARBA00022729"/>
    </source>
</evidence>
<keyword evidence="1 2" id="KW-0732">Signal</keyword>
<dbReference type="InterPro" id="IPR001638">
    <property type="entry name" value="Solute-binding_3/MltF_N"/>
</dbReference>
<proteinExistence type="predicted"/>
<evidence type="ECO:0000313" key="5">
    <source>
        <dbReference type="EMBL" id="SUN62783.1"/>
    </source>
</evidence>
<gene>
    <name evidence="5" type="primary">artP</name>
    <name evidence="5" type="ORF">NCTC12224_02071</name>
</gene>
<accession>A0A380KCL8</accession>
<dbReference type="PROSITE" id="PS51257">
    <property type="entry name" value="PROKAR_LIPOPROTEIN"/>
    <property type="match status" value="1"/>
</dbReference>
<feature type="chain" id="PRO_5038457161" evidence="2">
    <location>
        <begin position="21"/>
        <end position="272"/>
    </location>
</feature>
<keyword evidence="6" id="KW-1185">Reference proteome</keyword>
<dbReference type="EMBL" id="UHFN01000007">
    <property type="protein sequence ID" value="SUN62783.1"/>
    <property type="molecule type" value="Genomic_DNA"/>
</dbReference>
<sequence>MKWKHLVAGALLAFSATALVACGSSSSSSEDNSLKKIEDKGTLTVATNPEFAPFEFKTLVNGKDTVVGADIDIAKVIGKELGVKVKISSMSFDNVLASVQSGKADIAIAGISATKERQKVYDFSDSYYESVNVVLVRKSDADKYTSTSSFKNKQVAVQKGTIQESVAEEQLKGAKVLTLTQNSEIISELKSGKVDAVVFEEPIAKGYVEKNSDLTIAEKVTLKSGDSDSYAIAMPKGSTALKNKINKIIKQLKDSGKIEEYVKEAYEQSISD</sequence>
<organism evidence="5 6">
    <name type="scientific">Streptococcus hyointestinalis</name>
    <dbReference type="NCBI Taxonomy" id="1337"/>
    <lineage>
        <taxon>Bacteria</taxon>
        <taxon>Bacillati</taxon>
        <taxon>Bacillota</taxon>
        <taxon>Bacilli</taxon>
        <taxon>Lactobacillales</taxon>
        <taxon>Streptococcaceae</taxon>
        <taxon>Streptococcus</taxon>
    </lineage>
</organism>
<evidence type="ECO:0000259" key="4">
    <source>
        <dbReference type="SMART" id="SM00079"/>
    </source>
</evidence>
<dbReference type="Gene3D" id="3.40.190.10">
    <property type="entry name" value="Periplasmic binding protein-like II"/>
    <property type="match status" value="2"/>
</dbReference>
<dbReference type="InterPro" id="IPR001320">
    <property type="entry name" value="Iontro_rcpt_C"/>
</dbReference>
<dbReference type="SMART" id="SM00062">
    <property type="entry name" value="PBPb"/>
    <property type="match status" value="1"/>
</dbReference>